<dbReference type="EMBL" id="JACHMY010000001">
    <property type="protein sequence ID" value="MBB5839702.1"/>
    <property type="molecule type" value="Genomic_DNA"/>
</dbReference>
<name>A0A7W9MXU2_9ACTN</name>
<dbReference type="RefSeq" id="WP_184801543.1">
    <property type="nucleotide sequence ID" value="NZ_JACHMY010000001.1"/>
</dbReference>
<comment type="caution">
    <text evidence="1">The sequence shown here is derived from an EMBL/GenBank/DDBJ whole genome shotgun (WGS) entry which is preliminary data.</text>
</comment>
<organism evidence="1 2">
    <name type="scientific">Kribbella italica</name>
    <dbReference type="NCBI Taxonomy" id="1540520"/>
    <lineage>
        <taxon>Bacteria</taxon>
        <taxon>Bacillati</taxon>
        <taxon>Actinomycetota</taxon>
        <taxon>Actinomycetes</taxon>
        <taxon>Propionibacteriales</taxon>
        <taxon>Kribbellaceae</taxon>
        <taxon>Kribbella</taxon>
    </lineage>
</organism>
<proteinExistence type="predicted"/>
<accession>A0A7W9MXU2</accession>
<evidence type="ECO:0000313" key="2">
    <source>
        <dbReference type="Proteomes" id="UP000549971"/>
    </source>
</evidence>
<protein>
    <submittedName>
        <fullName evidence="1">Uncharacterized protein</fullName>
    </submittedName>
</protein>
<sequence>MTEADEDWSVVDCDRWLSPGDLFTSVPVPVIRDVTGATSMVISRGPAMLITHGCSLDKCTRSGVAKLERAHFLPLQSLHSTTGDRQRLLKDKQKEIEPVEGLYLGEVPRFGEAFVAMSDPFSVPADYFALEVIQVVEPSGKPGWRIVPGQNDTRFGRIKQVCLDHFHRKWIGYWTRLAIDEKQSDA</sequence>
<gene>
    <name evidence="1" type="ORF">HDA39_006436</name>
</gene>
<reference evidence="1 2" key="1">
    <citation type="submission" date="2020-08" db="EMBL/GenBank/DDBJ databases">
        <title>Sequencing the genomes of 1000 actinobacteria strains.</title>
        <authorList>
            <person name="Klenk H.-P."/>
        </authorList>
    </citation>
    <scope>NUCLEOTIDE SEQUENCE [LARGE SCALE GENOMIC DNA]</scope>
    <source>
        <strain evidence="1 2">DSM 28967</strain>
    </source>
</reference>
<dbReference type="AlphaFoldDB" id="A0A7W9MXU2"/>
<keyword evidence="2" id="KW-1185">Reference proteome</keyword>
<evidence type="ECO:0000313" key="1">
    <source>
        <dbReference type="EMBL" id="MBB5839702.1"/>
    </source>
</evidence>
<dbReference type="Proteomes" id="UP000549971">
    <property type="component" value="Unassembled WGS sequence"/>
</dbReference>